<dbReference type="RefSeq" id="WP_184520308.1">
    <property type="nucleotide sequence ID" value="NZ_CP050292.1"/>
</dbReference>
<name>A0A7G6TSR1_9BRAD</name>
<reference evidence="3" key="1">
    <citation type="journal article" date="2020" name="Mol. Plant Microbe">
        <title>Rhizobial microsymbionts of the narrowly endemic Oxytropis species growing in Kamchatka are characterized by significant genetic diversity and possess a set of genes that are associated with T3SS and T6SS secretion systems and can affect the development of symbiosis.</title>
        <authorList>
            <person name="Safronova V."/>
            <person name="Guro P."/>
            <person name="Sazanova A."/>
            <person name="Kuznetsova I."/>
            <person name="Belimov A."/>
            <person name="Yakubov V."/>
            <person name="Chirak E."/>
            <person name="Afonin A."/>
            <person name="Gogolev Y."/>
            <person name="Andronov E."/>
            <person name="Tikhonovich I."/>
        </authorList>
    </citation>
    <scope>NUCLEOTIDE SEQUENCE [LARGE SCALE GENOMIC DNA]</scope>
    <source>
        <strain evidence="3">581</strain>
    </source>
</reference>
<dbReference type="Proteomes" id="UP000515291">
    <property type="component" value="Chromosome"/>
</dbReference>
<organism evidence="2 3">
    <name type="scientific">Tardiphaga robiniae</name>
    <dbReference type="NCBI Taxonomy" id="943830"/>
    <lineage>
        <taxon>Bacteria</taxon>
        <taxon>Pseudomonadati</taxon>
        <taxon>Pseudomonadota</taxon>
        <taxon>Alphaproteobacteria</taxon>
        <taxon>Hyphomicrobiales</taxon>
        <taxon>Nitrobacteraceae</taxon>
        <taxon>Tardiphaga</taxon>
    </lineage>
</organism>
<gene>
    <name evidence="2" type="ORF">HB776_13105</name>
</gene>
<proteinExistence type="predicted"/>
<evidence type="ECO:0000256" key="1">
    <source>
        <dbReference type="SAM" id="MobiDB-lite"/>
    </source>
</evidence>
<dbReference type="EMBL" id="CP050292">
    <property type="protein sequence ID" value="QND69793.1"/>
    <property type="molecule type" value="Genomic_DNA"/>
</dbReference>
<sequence>MALIAGSSVAALGSGTEAQREACTPDAFRLCTSAMPDEGRVENCLRSAGPRLSRACYDVFFPQIEHDQAQMMRGQAPSRERMKPSTADRMQTPSMPQMPAAGGDDD</sequence>
<dbReference type="AlphaFoldDB" id="A0A7G6TSR1"/>
<feature type="region of interest" description="Disordered" evidence="1">
    <location>
        <begin position="68"/>
        <end position="106"/>
    </location>
</feature>
<evidence type="ECO:0000313" key="2">
    <source>
        <dbReference type="EMBL" id="QND69793.1"/>
    </source>
</evidence>
<accession>A0A7G6TSR1</accession>
<dbReference type="KEGG" id="trb:HB776_13105"/>
<evidence type="ECO:0000313" key="3">
    <source>
        <dbReference type="Proteomes" id="UP000515291"/>
    </source>
</evidence>
<feature type="region of interest" description="Disordered" evidence="1">
    <location>
        <begin position="1"/>
        <end position="21"/>
    </location>
</feature>
<protein>
    <submittedName>
        <fullName evidence="2">Uncharacterized protein</fullName>
    </submittedName>
</protein>